<keyword evidence="5" id="KW-1185">Reference proteome</keyword>
<dbReference type="Proteomes" id="UP000321532">
    <property type="component" value="Unassembled WGS sequence"/>
</dbReference>
<dbReference type="Pfam" id="PF05368">
    <property type="entry name" value="NmrA"/>
    <property type="match status" value="1"/>
</dbReference>
<dbReference type="InterPro" id="IPR036291">
    <property type="entry name" value="NAD(P)-bd_dom_sf"/>
</dbReference>
<sequence length="303" mass="34376">MSKKIIVAGATGNLGGKIVNALLKNGAEVVAITRLKTDKNKINALEKKGVTVFQIDTSSIPEIAKCCKGADCVVSALSGLRETIIDAQKILVDAAIRANVKRFIPSDYAIDFTNLMEGQNRNLDLRREFHKYIEDKPINVTTIFNGPFMDLLTTDMPLILFKHKRILCWGNPNQMMEFTTTKNIADFTAQAAMDEETPRNLYIAGDKLTCNDFVELLTKLTGKKFKLLKPGGISLLNFLIKVTRFFSPSKNDLYPAWQGMQYMRDMMEGRVVFQKYDNERYSNIKWTNVENFLINENIKLRIN</sequence>
<gene>
    <name evidence="4" type="ORF">AAE02nite_39870</name>
</gene>
<dbReference type="SUPFAM" id="SSF51735">
    <property type="entry name" value="NAD(P)-binding Rossmann-fold domains"/>
    <property type="match status" value="1"/>
</dbReference>
<dbReference type="Gene3D" id="3.90.25.10">
    <property type="entry name" value="UDP-galactose 4-epimerase, domain 1"/>
    <property type="match status" value="1"/>
</dbReference>
<dbReference type="RefSeq" id="WP_146902118.1">
    <property type="nucleotide sequence ID" value="NZ_BJYS01000034.1"/>
</dbReference>
<comment type="caution">
    <text evidence="4">The sequence shown here is derived from an EMBL/GenBank/DDBJ whole genome shotgun (WGS) entry which is preliminary data.</text>
</comment>
<accession>A0A512B2X5</accession>
<evidence type="ECO:0000313" key="5">
    <source>
        <dbReference type="Proteomes" id="UP000321532"/>
    </source>
</evidence>
<dbReference type="PANTHER" id="PTHR47706:SF1">
    <property type="entry name" value="CIPA-LIKE, PUTATIVE (AFU_ORTHOLOGUE AFUA_1G12460)-RELATED"/>
    <property type="match status" value="1"/>
</dbReference>
<dbReference type="OrthoDB" id="319724at2"/>
<keyword evidence="2" id="KW-0560">Oxidoreductase</keyword>
<evidence type="ECO:0000313" key="4">
    <source>
        <dbReference type="EMBL" id="GEO06323.1"/>
    </source>
</evidence>
<name>A0A512B2X5_9BACT</name>
<dbReference type="PANTHER" id="PTHR47706">
    <property type="entry name" value="NMRA-LIKE FAMILY PROTEIN"/>
    <property type="match status" value="1"/>
</dbReference>
<proteinExistence type="predicted"/>
<evidence type="ECO:0000256" key="1">
    <source>
        <dbReference type="ARBA" id="ARBA00022857"/>
    </source>
</evidence>
<evidence type="ECO:0000259" key="3">
    <source>
        <dbReference type="Pfam" id="PF05368"/>
    </source>
</evidence>
<feature type="domain" description="NmrA-like" evidence="3">
    <location>
        <begin position="1"/>
        <end position="226"/>
    </location>
</feature>
<dbReference type="AlphaFoldDB" id="A0A512B2X5"/>
<evidence type="ECO:0000256" key="2">
    <source>
        <dbReference type="ARBA" id="ARBA00023002"/>
    </source>
</evidence>
<dbReference type="Gene3D" id="3.40.50.720">
    <property type="entry name" value="NAD(P)-binding Rossmann-like Domain"/>
    <property type="match status" value="1"/>
</dbReference>
<keyword evidence="1" id="KW-0521">NADP</keyword>
<dbReference type="EMBL" id="BJYS01000034">
    <property type="protein sequence ID" value="GEO06323.1"/>
    <property type="molecule type" value="Genomic_DNA"/>
</dbReference>
<dbReference type="GO" id="GO:0016491">
    <property type="term" value="F:oxidoreductase activity"/>
    <property type="evidence" value="ECO:0007669"/>
    <property type="project" value="UniProtKB-KW"/>
</dbReference>
<protein>
    <recommendedName>
        <fullName evidence="3">NmrA-like domain-containing protein</fullName>
    </recommendedName>
</protein>
<dbReference type="InterPro" id="IPR051609">
    <property type="entry name" value="NmrA/Isoflavone_reductase-like"/>
</dbReference>
<dbReference type="InterPro" id="IPR008030">
    <property type="entry name" value="NmrA-like"/>
</dbReference>
<reference evidence="4 5" key="1">
    <citation type="submission" date="2019-07" db="EMBL/GenBank/DDBJ databases">
        <title>Whole genome shotgun sequence of Adhaeribacter aerolatus NBRC 106133.</title>
        <authorList>
            <person name="Hosoyama A."/>
            <person name="Uohara A."/>
            <person name="Ohji S."/>
            <person name="Ichikawa N."/>
        </authorList>
    </citation>
    <scope>NUCLEOTIDE SEQUENCE [LARGE SCALE GENOMIC DNA]</scope>
    <source>
        <strain evidence="4 5">NBRC 106133</strain>
    </source>
</reference>
<organism evidence="4 5">
    <name type="scientific">Adhaeribacter aerolatus</name>
    <dbReference type="NCBI Taxonomy" id="670289"/>
    <lineage>
        <taxon>Bacteria</taxon>
        <taxon>Pseudomonadati</taxon>
        <taxon>Bacteroidota</taxon>
        <taxon>Cytophagia</taxon>
        <taxon>Cytophagales</taxon>
        <taxon>Hymenobacteraceae</taxon>
        <taxon>Adhaeribacter</taxon>
    </lineage>
</organism>